<dbReference type="RefSeq" id="XP_067081927.1">
    <property type="nucleotide sequence ID" value="XM_067225826.1"/>
</dbReference>
<dbReference type="VEuPathDB" id="TriTrypDB:TEOVI_000280700"/>
<dbReference type="GeneID" id="92376747"/>
<gene>
    <name evidence="1" type="ORF">TEOVI_000280700</name>
</gene>
<name>A0A1G4IGE0_TRYEQ</name>
<dbReference type="EMBL" id="CZPT02001596">
    <property type="protein sequence ID" value="SCU71227.1"/>
    <property type="molecule type" value="Genomic_DNA"/>
</dbReference>
<accession>A0A1G4IGE0</accession>
<proteinExistence type="predicted"/>
<evidence type="ECO:0000313" key="2">
    <source>
        <dbReference type="Proteomes" id="UP000195570"/>
    </source>
</evidence>
<dbReference type="AlphaFoldDB" id="A0A1G4IGE0"/>
<comment type="caution">
    <text evidence="1">The sequence shown here is derived from an EMBL/GenBank/DDBJ whole genome shotgun (WGS) entry which is preliminary data.</text>
</comment>
<dbReference type="Proteomes" id="UP000195570">
    <property type="component" value="Unassembled WGS sequence"/>
</dbReference>
<reference evidence="1" key="1">
    <citation type="submission" date="2016-09" db="EMBL/GenBank/DDBJ databases">
        <authorList>
            <person name="Hebert L."/>
            <person name="Moumen B."/>
        </authorList>
    </citation>
    <scope>NUCLEOTIDE SEQUENCE [LARGE SCALE GENOMIC DNA]</scope>
    <source>
        <strain evidence="1">OVI</strain>
    </source>
</reference>
<evidence type="ECO:0000313" key="1">
    <source>
        <dbReference type="EMBL" id="SCU71227.1"/>
    </source>
</evidence>
<organism evidence="1 2">
    <name type="scientific">Trypanosoma equiperdum</name>
    <dbReference type="NCBI Taxonomy" id="5694"/>
    <lineage>
        <taxon>Eukaryota</taxon>
        <taxon>Discoba</taxon>
        <taxon>Euglenozoa</taxon>
        <taxon>Kinetoplastea</taxon>
        <taxon>Metakinetoplastina</taxon>
        <taxon>Trypanosomatida</taxon>
        <taxon>Trypanosomatidae</taxon>
        <taxon>Trypanosoma</taxon>
    </lineage>
</organism>
<protein>
    <submittedName>
        <fullName evidence="1">Uncharacterized protein</fullName>
    </submittedName>
</protein>
<keyword evidence="2" id="KW-1185">Reference proteome</keyword>
<sequence>MPAFSSLSKCVPVLAALARQAYRSLHFYDADTISTTVLSLGELRIPPRDVHAFVLSFLTALPNFHRGKHVAHLLKGLSGLNVRHPVLTAHLLKIFLRCYRGGAVRGRGKEIVEGEAQVICLPSDHRDSFFASFVSILQTLYMYGYSVQLIRGLFLSIEKFLQEGCDLSPPCGIRGTYRQDNSCFNSGSGANADGLVVDRFGCMEGGGDPVFFVLLLFLKFFCPALGGAVHLERVDAYLEPLVDRLHHHLAVSLLISLNQQPSRWESLQHGTVMSRCQRRLIYRLVQCFRSCSTPFVKLSIDQIITLLRYAHHLRGDHTGKQGAEGELLYAMNRLRTHLEGASLSLNQIRTVAEGGLMLWGDMAEGDSFTKIHATAIRTKISLVAVFHMLQKSEEGRGGKSMRSVEAMNTNWQKAGSLISLCHYGFMSIEGRSNDTGEPYTPSFEGLCNLTCKILGELYIGDGVPHISSVRQLHKVIGPLKELLAVRVGTSTNSSRKGCAFMLLEALERYEIRAINFFGIQGYSHDADLICLCTMLQDSSLQRGTCLSVIDVVLPNICRRRSLSSDSIEPLVHVLRMLLSDTKNRCSRKWYESIVESERLSTAASWLCVAMAAVKNTAGSSAYFITMFSLLTVICPIERRSARGGEGVDIFAVCIPRSCRVLCIVKRLFHNCRSLATGVILNRAGVRSSGSDNFYSALFLPAKSVAERCALQSRFTDLCRTSMTPAPDSDDKSEECCGECGKEQELKYDTCVNCALRCNILDFFVWLGAFRYAAIQRTRLRNEGGVEGVVADVHEIRQPHAELLNIVSSLLEDLPRLNASLRRAVLVGFYMEAQCEALERSNTKPNSMDAMKEAACAERQTFMRNSVFLRVVPLFIGELFHNIAIRPMVGSDIGQVTHDVKTVPYAQMTHADFRNAHTTHNVGYKEITFFLSQFFDEFGQCKEFRRNLCALHDVVWDSLTCITSLCSSTGRWIEEFRHSKVFSTGNLCGNNDSVSRPCLNGMKDDMVIAHPRNTLLWSLLLLTCFIRYRCIPRESDGVGAEWLTAAEAVASRIVLMVSDYTPPLRRKRPAPETFVALHLREAMERRFNLCNPGLVSDTDRRITCVLDEVLHREAECLKMWEPTFPCIAARVRRCLKST</sequence>